<dbReference type="Proteomes" id="UP000050482">
    <property type="component" value="Unassembled WGS sequence"/>
</dbReference>
<keyword evidence="1" id="KW-0812">Transmembrane</keyword>
<keyword evidence="3" id="KW-1185">Reference proteome</keyword>
<feature type="transmembrane region" description="Helical" evidence="1">
    <location>
        <begin position="52"/>
        <end position="70"/>
    </location>
</feature>
<keyword evidence="1" id="KW-0472">Membrane</keyword>
<name>A0A0P9GP21_9BACL</name>
<evidence type="ECO:0000313" key="2">
    <source>
        <dbReference type="EMBL" id="KPV42326.1"/>
    </source>
</evidence>
<protein>
    <submittedName>
        <fullName evidence="2">Uncharacterized protein</fullName>
    </submittedName>
</protein>
<dbReference type="OrthoDB" id="9878574at2"/>
<feature type="transmembrane region" description="Helical" evidence="1">
    <location>
        <begin position="23"/>
        <end position="40"/>
    </location>
</feature>
<dbReference type="PATRIC" id="fig|471514.4.peg.4672"/>
<organism evidence="2 3">
    <name type="scientific">Alicyclobacillus ferrooxydans</name>
    <dbReference type="NCBI Taxonomy" id="471514"/>
    <lineage>
        <taxon>Bacteria</taxon>
        <taxon>Bacillati</taxon>
        <taxon>Bacillota</taxon>
        <taxon>Bacilli</taxon>
        <taxon>Bacillales</taxon>
        <taxon>Alicyclobacillaceae</taxon>
        <taxon>Alicyclobacillus</taxon>
    </lineage>
</organism>
<reference evidence="2 3" key="1">
    <citation type="submission" date="2015-09" db="EMBL/GenBank/DDBJ databases">
        <title>Draft genome sequence of Alicyclobacillus ferrooxydans DSM 22381.</title>
        <authorList>
            <person name="Hemp J."/>
        </authorList>
    </citation>
    <scope>NUCLEOTIDE SEQUENCE [LARGE SCALE GENOMIC DNA]</scope>
    <source>
        <strain evidence="2 3">TC-34</strain>
    </source>
</reference>
<proteinExistence type="predicted"/>
<accession>A0A0P9GP21</accession>
<comment type="caution">
    <text evidence="2">The sequence shown here is derived from an EMBL/GenBank/DDBJ whole genome shotgun (WGS) entry which is preliminary data.</text>
</comment>
<gene>
    <name evidence="2" type="ORF">AN477_18710</name>
</gene>
<dbReference type="RefSeq" id="WP_054970697.1">
    <property type="nucleotide sequence ID" value="NZ_LJCO01000079.1"/>
</dbReference>
<evidence type="ECO:0000313" key="3">
    <source>
        <dbReference type="Proteomes" id="UP000050482"/>
    </source>
</evidence>
<keyword evidence="1" id="KW-1133">Transmembrane helix</keyword>
<sequence length="99" mass="11161">MLNNMSLTFIFAMLVELTTDSKSASIILPMVTVCLPLLWTARTFQYIEIVELLITSIMSVSMSVMLIGMLTNQVVWLIQISLVFVEVLLFLSIRQLSST</sequence>
<evidence type="ECO:0000256" key="1">
    <source>
        <dbReference type="SAM" id="Phobius"/>
    </source>
</evidence>
<dbReference type="AlphaFoldDB" id="A0A0P9GP21"/>
<feature type="transmembrane region" description="Helical" evidence="1">
    <location>
        <begin position="76"/>
        <end position="93"/>
    </location>
</feature>
<dbReference type="EMBL" id="LJCO01000079">
    <property type="protein sequence ID" value="KPV42326.1"/>
    <property type="molecule type" value="Genomic_DNA"/>
</dbReference>